<proteinExistence type="predicted"/>
<evidence type="ECO:0000313" key="2">
    <source>
        <dbReference type="Proteomes" id="UP001524586"/>
    </source>
</evidence>
<keyword evidence="2" id="KW-1185">Reference proteome</keyword>
<dbReference type="EMBL" id="JANIBK010000154">
    <property type="protein sequence ID" value="MCQ8130370.1"/>
    <property type="molecule type" value="Genomic_DNA"/>
</dbReference>
<dbReference type="RefSeq" id="WP_256616797.1">
    <property type="nucleotide sequence ID" value="NZ_JANIBK010000154.1"/>
</dbReference>
<reference evidence="1 2" key="1">
    <citation type="submission" date="2022-07" db="EMBL/GenBank/DDBJ databases">
        <title>Methylomonas rivi sp. nov., Methylomonas rosea sp. nov., Methylomonas aureus sp. nov. and Methylomonas subterranea sp. nov., four novel methanotrophs isolated from a freshwater creek and the deep terrestrial subsurface.</title>
        <authorList>
            <person name="Abin C."/>
            <person name="Sankaranarayanan K."/>
            <person name="Garner C."/>
            <person name="Sindelar R."/>
            <person name="Kotary K."/>
            <person name="Garner R."/>
            <person name="Barclay S."/>
            <person name="Lawson P."/>
            <person name="Krumholz L."/>
        </authorList>
    </citation>
    <scope>NUCLEOTIDE SEQUENCE [LARGE SCALE GENOMIC DNA]</scope>
    <source>
        <strain evidence="1 2">WSC-6</strain>
    </source>
</reference>
<gene>
    <name evidence="1" type="ORF">NP596_18060</name>
</gene>
<dbReference type="Proteomes" id="UP001524586">
    <property type="component" value="Unassembled WGS sequence"/>
</dbReference>
<organism evidence="1 2">
    <name type="scientific">Methylomonas rivi</name>
    <dbReference type="NCBI Taxonomy" id="2952226"/>
    <lineage>
        <taxon>Bacteria</taxon>
        <taxon>Pseudomonadati</taxon>
        <taxon>Pseudomonadota</taxon>
        <taxon>Gammaproteobacteria</taxon>
        <taxon>Methylococcales</taxon>
        <taxon>Methylococcaceae</taxon>
        <taxon>Methylomonas</taxon>
    </lineage>
</organism>
<accession>A0ABT1UAI1</accession>
<comment type="caution">
    <text evidence="1">The sequence shown here is derived from an EMBL/GenBank/DDBJ whole genome shotgun (WGS) entry which is preliminary data.</text>
</comment>
<protein>
    <submittedName>
        <fullName evidence="1">Uncharacterized protein</fullName>
    </submittedName>
</protein>
<name>A0ABT1UAI1_9GAMM</name>
<sequence>MHTLHFSGVSLNFEMVFLPLFRPEHRSFWRDQPDRGAAGMPLVACRGWEAPSSNPRQKREALEIGGIRAAFSLVCFFWRSKRKKLAFGCENPIQTNRDSDTK</sequence>
<evidence type="ECO:0000313" key="1">
    <source>
        <dbReference type="EMBL" id="MCQ8130370.1"/>
    </source>
</evidence>